<dbReference type="PANTHER" id="PTHR11365">
    <property type="entry name" value="5-OXOPROLINASE RELATED"/>
    <property type="match status" value="1"/>
</dbReference>
<organism evidence="2 3">
    <name type="scientific">Poriferisphaera corsica</name>
    <dbReference type="NCBI Taxonomy" id="2528020"/>
    <lineage>
        <taxon>Bacteria</taxon>
        <taxon>Pseudomonadati</taxon>
        <taxon>Planctomycetota</taxon>
        <taxon>Phycisphaerae</taxon>
        <taxon>Phycisphaerales</taxon>
        <taxon>Phycisphaeraceae</taxon>
        <taxon>Poriferisphaera</taxon>
    </lineage>
</organism>
<dbReference type="Pfam" id="PF02538">
    <property type="entry name" value="Hydantoinase_B"/>
    <property type="match status" value="1"/>
</dbReference>
<dbReference type="InterPro" id="IPR045079">
    <property type="entry name" value="Oxoprolinase-like"/>
</dbReference>
<name>A0A517YVF0_9BACT</name>
<dbReference type="GO" id="GO:0005829">
    <property type="term" value="C:cytosol"/>
    <property type="evidence" value="ECO:0007669"/>
    <property type="project" value="TreeGrafter"/>
</dbReference>
<dbReference type="GO" id="GO:0017168">
    <property type="term" value="F:5-oxoprolinase (ATP-hydrolyzing) activity"/>
    <property type="evidence" value="ECO:0007669"/>
    <property type="project" value="TreeGrafter"/>
</dbReference>
<dbReference type="RefSeq" id="WP_145077850.1">
    <property type="nucleotide sequence ID" value="NZ_CP036425.1"/>
</dbReference>
<reference evidence="2 3" key="1">
    <citation type="submission" date="2019-02" db="EMBL/GenBank/DDBJ databases">
        <title>Deep-cultivation of Planctomycetes and their phenomic and genomic characterization uncovers novel biology.</title>
        <authorList>
            <person name="Wiegand S."/>
            <person name="Jogler M."/>
            <person name="Boedeker C."/>
            <person name="Pinto D."/>
            <person name="Vollmers J."/>
            <person name="Rivas-Marin E."/>
            <person name="Kohn T."/>
            <person name="Peeters S.H."/>
            <person name="Heuer A."/>
            <person name="Rast P."/>
            <person name="Oberbeckmann S."/>
            <person name="Bunk B."/>
            <person name="Jeske O."/>
            <person name="Meyerdierks A."/>
            <person name="Storesund J.E."/>
            <person name="Kallscheuer N."/>
            <person name="Luecker S."/>
            <person name="Lage O.M."/>
            <person name="Pohl T."/>
            <person name="Merkel B.J."/>
            <person name="Hornburger P."/>
            <person name="Mueller R.-W."/>
            <person name="Bruemmer F."/>
            <person name="Labrenz M."/>
            <person name="Spormann A.M."/>
            <person name="Op den Camp H."/>
            <person name="Overmann J."/>
            <person name="Amann R."/>
            <person name="Jetten M.S.M."/>
            <person name="Mascher T."/>
            <person name="Medema M.H."/>
            <person name="Devos D.P."/>
            <person name="Kaster A.-K."/>
            <person name="Ovreas L."/>
            <person name="Rohde M."/>
            <person name="Galperin M.Y."/>
            <person name="Jogler C."/>
        </authorList>
    </citation>
    <scope>NUCLEOTIDE SEQUENCE [LARGE SCALE GENOMIC DNA]</scope>
    <source>
        <strain evidence="2 3">KS4</strain>
    </source>
</reference>
<evidence type="ECO:0000313" key="2">
    <source>
        <dbReference type="EMBL" id="QDU34199.1"/>
    </source>
</evidence>
<dbReference type="GO" id="GO:0006749">
    <property type="term" value="P:glutathione metabolic process"/>
    <property type="evidence" value="ECO:0007669"/>
    <property type="project" value="TreeGrafter"/>
</dbReference>
<dbReference type="InterPro" id="IPR003692">
    <property type="entry name" value="Hydantoinase_B"/>
</dbReference>
<evidence type="ECO:0000259" key="1">
    <source>
        <dbReference type="Pfam" id="PF02538"/>
    </source>
</evidence>
<dbReference type="Proteomes" id="UP000317369">
    <property type="component" value="Chromosome"/>
</dbReference>
<accession>A0A517YVF0</accession>
<dbReference type="OrthoDB" id="9768323at2"/>
<keyword evidence="2" id="KW-0436">Ligase</keyword>
<dbReference type="AlphaFoldDB" id="A0A517YVF0"/>
<keyword evidence="3" id="KW-1185">Reference proteome</keyword>
<gene>
    <name evidence="2" type="primary">apc4</name>
    <name evidence="2" type="ORF">KS4_22620</name>
</gene>
<feature type="domain" description="Hydantoinase B/oxoprolinase" evidence="1">
    <location>
        <begin position="19"/>
        <end position="541"/>
    </location>
</feature>
<protein>
    <submittedName>
        <fullName evidence="2">Acetophenone carboxylase delta subunit</fullName>
        <ecNumber evidence="2">6.4.1.8</ecNumber>
    </submittedName>
</protein>
<dbReference type="PANTHER" id="PTHR11365:SF23">
    <property type="entry name" value="HYPOTHETICAL 5-OXOPROLINASE (EUROFUNG)-RELATED"/>
    <property type="match status" value="1"/>
</dbReference>
<dbReference type="EMBL" id="CP036425">
    <property type="protein sequence ID" value="QDU34199.1"/>
    <property type="molecule type" value="Genomic_DNA"/>
</dbReference>
<dbReference type="KEGG" id="pcor:KS4_22620"/>
<proteinExistence type="predicted"/>
<evidence type="ECO:0000313" key="3">
    <source>
        <dbReference type="Proteomes" id="UP000317369"/>
    </source>
</evidence>
<dbReference type="EC" id="6.4.1.8" evidence="2"/>
<sequence length="543" mass="58635">MNPPSSNLSQSNSESPNTDPIELEVFKHLFTSIAEEMGIRLMRSAYSPNIKERRDYSCAVFDTSGDMIAQAAHIPVHLGSCPLSVKAIINRFKHEGIHPTDRFIVNDPYEGGTHLPDITLVAGIFIDNQEQPSFYVCNRAHHADVGGITPGSLPLSTNISEEGVRIPPTRITDKLITDIANQTRTPDERLGDLKAQLASLDIGITRMTELCDKYQLATITRLGGELQNYTQRYITSIISDMPDGTYSFTDYMDDDGHGNTNLPITAKLTIAGQSASIDFSDSTPQSIGPINAVHAITQSAVMYCFRCLADEEIPSNSGVLKSIRITTKPGTIVDATYPAAVAAGNVETSQRIVDTVFGSLAQACPNKIPAASQGTMNNITIGSSPISSNDSANKQTFAYYETIAGGAGATQSSHGSDAIHTHMTNTLNTPIEALEHAYPFRIGKYLINDLPPDSLPPNAYRGGNGLMREYIFDTTAIVTLITERRVHPPYSLPIGSPPAGAIGHNTLIKKDEIPQPIPAKISLNLQPGDRVQIQTPSGGHWLA</sequence>
<dbReference type="GO" id="GO:0016874">
    <property type="term" value="F:ligase activity"/>
    <property type="evidence" value="ECO:0007669"/>
    <property type="project" value="UniProtKB-KW"/>
</dbReference>